<evidence type="ECO:0000259" key="9">
    <source>
        <dbReference type="Pfam" id="PF13231"/>
    </source>
</evidence>
<reference evidence="10 11" key="1">
    <citation type="journal article" date="2014" name="Int. J. Syst. Evol. Microbiol.">
        <title>Complete genome sequence of Corynebacterium casei LMG S-19264T (=DSM 44701T), isolated from a smear-ripened cheese.</title>
        <authorList>
            <consortium name="US DOE Joint Genome Institute (JGI-PGF)"/>
            <person name="Walter F."/>
            <person name="Albersmeier A."/>
            <person name="Kalinowski J."/>
            <person name="Ruckert C."/>
        </authorList>
    </citation>
    <scope>NUCLEOTIDE SEQUENCE [LARGE SCALE GENOMIC DNA]</scope>
    <source>
        <strain evidence="10 11">NBRC 112785</strain>
    </source>
</reference>
<evidence type="ECO:0000256" key="2">
    <source>
        <dbReference type="ARBA" id="ARBA00022475"/>
    </source>
</evidence>
<evidence type="ECO:0000256" key="3">
    <source>
        <dbReference type="ARBA" id="ARBA00022676"/>
    </source>
</evidence>
<name>A0AA37TTN6_9GAMM</name>
<keyword evidence="11" id="KW-1185">Reference proteome</keyword>
<comment type="subcellular location">
    <subcellularLocation>
        <location evidence="1">Cell membrane</location>
        <topology evidence="1">Multi-pass membrane protein</topology>
    </subcellularLocation>
</comment>
<feature type="transmembrane region" description="Helical" evidence="8">
    <location>
        <begin position="277"/>
        <end position="300"/>
    </location>
</feature>
<feature type="transmembrane region" description="Helical" evidence="8">
    <location>
        <begin position="147"/>
        <end position="167"/>
    </location>
</feature>
<evidence type="ECO:0000313" key="10">
    <source>
        <dbReference type="EMBL" id="GLS84297.1"/>
    </source>
</evidence>
<dbReference type="GO" id="GO:0016763">
    <property type="term" value="F:pentosyltransferase activity"/>
    <property type="evidence" value="ECO:0007669"/>
    <property type="project" value="TreeGrafter"/>
</dbReference>
<feature type="transmembrane region" description="Helical" evidence="8">
    <location>
        <begin position="312"/>
        <end position="330"/>
    </location>
</feature>
<feature type="transmembrane region" description="Helical" evidence="8">
    <location>
        <begin position="85"/>
        <end position="113"/>
    </location>
</feature>
<dbReference type="GO" id="GO:0009103">
    <property type="term" value="P:lipopolysaccharide biosynthetic process"/>
    <property type="evidence" value="ECO:0007669"/>
    <property type="project" value="TreeGrafter"/>
</dbReference>
<feature type="transmembrane region" description="Helical" evidence="8">
    <location>
        <begin position="179"/>
        <end position="205"/>
    </location>
</feature>
<keyword evidence="3" id="KW-0328">Glycosyltransferase</keyword>
<dbReference type="AlphaFoldDB" id="A0AA37TTN6"/>
<dbReference type="Pfam" id="PF13231">
    <property type="entry name" value="PMT_2"/>
    <property type="match status" value="1"/>
</dbReference>
<feature type="domain" description="Glycosyltransferase RgtA/B/C/D-like" evidence="9">
    <location>
        <begin position="74"/>
        <end position="232"/>
    </location>
</feature>
<organism evidence="10 11">
    <name type="scientific">Paraferrimonas haliotis</name>
    <dbReference type="NCBI Taxonomy" id="2013866"/>
    <lineage>
        <taxon>Bacteria</taxon>
        <taxon>Pseudomonadati</taxon>
        <taxon>Pseudomonadota</taxon>
        <taxon>Gammaproteobacteria</taxon>
        <taxon>Alteromonadales</taxon>
        <taxon>Ferrimonadaceae</taxon>
        <taxon>Paraferrimonas</taxon>
    </lineage>
</organism>
<evidence type="ECO:0000256" key="8">
    <source>
        <dbReference type="SAM" id="Phobius"/>
    </source>
</evidence>
<dbReference type="GO" id="GO:0010041">
    <property type="term" value="P:response to iron(III) ion"/>
    <property type="evidence" value="ECO:0007669"/>
    <property type="project" value="TreeGrafter"/>
</dbReference>
<protein>
    <submittedName>
        <fullName evidence="10">Glycosyl transferase</fullName>
    </submittedName>
</protein>
<gene>
    <name evidence="10" type="ORF">GCM10007894_22740</name>
</gene>
<evidence type="ECO:0000256" key="4">
    <source>
        <dbReference type="ARBA" id="ARBA00022679"/>
    </source>
</evidence>
<dbReference type="Proteomes" id="UP001157439">
    <property type="component" value="Unassembled WGS sequence"/>
</dbReference>
<feature type="transmembrane region" description="Helical" evidence="8">
    <location>
        <begin position="402"/>
        <end position="420"/>
    </location>
</feature>
<dbReference type="EMBL" id="BSPO01000003">
    <property type="protein sequence ID" value="GLS84297.1"/>
    <property type="molecule type" value="Genomic_DNA"/>
</dbReference>
<comment type="caution">
    <text evidence="10">The sequence shown here is derived from an EMBL/GenBank/DDBJ whole genome shotgun (WGS) entry which is preliminary data.</text>
</comment>
<feature type="transmembrane region" description="Helical" evidence="8">
    <location>
        <begin position="369"/>
        <end position="387"/>
    </location>
</feature>
<dbReference type="PANTHER" id="PTHR33908:SF3">
    <property type="entry name" value="UNDECAPRENYL PHOSPHATE-ALPHA-4-AMINO-4-DEOXY-L-ARABINOSE ARABINOSYL TRANSFERASE"/>
    <property type="match status" value="1"/>
</dbReference>
<dbReference type="PANTHER" id="PTHR33908">
    <property type="entry name" value="MANNOSYLTRANSFERASE YKCB-RELATED"/>
    <property type="match status" value="1"/>
</dbReference>
<keyword evidence="4 10" id="KW-0808">Transferase</keyword>
<feature type="transmembrane region" description="Helical" evidence="8">
    <location>
        <begin position="427"/>
        <end position="448"/>
    </location>
</feature>
<evidence type="ECO:0000256" key="6">
    <source>
        <dbReference type="ARBA" id="ARBA00022989"/>
    </source>
</evidence>
<dbReference type="GO" id="GO:0005886">
    <property type="term" value="C:plasma membrane"/>
    <property type="evidence" value="ECO:0007669"/>
    <property type="project" value="UniProtKB-SubCell"/>
</dbReference>
<evidence type="ECO:0000256" key="1">
    <source>
        <dbReference type="ARBA" id="ARBA00004651"/>
    </source>
</evidence>
<feature type="transmembrane region" description="Helical" evidence="8">
    <location>
        <begin position="336"/>
        <end position="357"/>
    </location>
</feature>
<dbReference type="RefSeq" id="WP_095500197.1">
    <property type="nucleotide sequence ID" value="NZ_BSPO01000003.1"/>
</dbReference>
<feature type="transmembrane region" description="Helical" evidence="8">
    <location>
        <begin position="20"/>
        <end position="38"/>
    </location>
</feature>
<sequence>MQTGQFKDSPLAKEFFAPQNFWVLMLIALVVLGAGLGLRDPWPADEPRFAQIARQMVESGQWLFPFRGGEIYPDKPPMLMWFIGAWYWLTGSLKVSFLLPSLLSGLGVVALIYDLGRRLWNQQTGFQAGLLLIFIVQFTLQTKTAQIDALVTFFIILGVYGFLRFYLTQGGWRFYYLGWFAAGLGVITKGVGILALFVPLTFAIANITRIRELGFTNLLKTLLGPVCLLLACSIWFVPMYLTVEASNDPVFQAYRDNILFKQTGERYANAWHHIKPFYYYLTNVIPFFWLPASILLVFAVKPMVQLIKEGDKRWLLMVGYLLLCLAFFSYSPGKRGVYMTPLTPILALALAPLLPLIMAKLWPSRVLSGLSYLLAVIPLIALAILMVNEKAQVAVQDLAGPLWPMLTSWALCCLVVIFLLRNHNALYRVYAVLAVVWAHYTFAGYHLINPVRTPEVSMNALQTLPKEADVLVLDFREQHFLFAQREIFHFSYKVDHSIEVEAAAQWMKQKPQRYILGGRKQLSRCFDDAQLPTIEKRHSKEWVLVSEALLLETCKAPESMPPVYHFENVMPYRAP</sequence>
<evidence type="ECO:0000256" key="7">
    <source>
        <dbReference type="ARBA" id="ARBA00023136"/>
    </source>
</evidence>
<evidence type="ECO:0000256" key="5">
    <source>
        <dbReference type="ARBA" id="ARBA00022692"/>
    </source>
</evidence>
<keyword evidence="2" id="KW-1003">Cell membrane</keyword>
<dbReference type="InterPro" id="IPR038731">
    <property type="entry name" value="RgtA/B/C-like"/>
</dbReference>
<keyword evidence="7 8" id="KW-0472">Membrane</keyword>
<keyword evidence="5 8" id="KW-0812">Transmembrane</keyword>
<proteinExistence type="predicted"/>
<feature type="transmembrane region" description="Helical" evidence="8">
    <location>
        <begin position="217"/>
        <end position="241"/>
    </location>
</feature>
<dbReference type="InterPro" id="IPR050297">
    <property type="entry name" value="LipidA_mod_glycosyltrf_83"/>
</dbReference>
<accession>A0AA37TTN6</accession>
<keyword evidence="6 8" id="KW-1133">Transmembrane helix</keyword>
<evidence type="ECO:0000313" key="11">
    <source>
        <dbReference type="Proteomes" id="UP001157439"/>
    </source>
</evidence>